<dbReference type="SUPFAM" id="SSF56112">
    <property type="entry name" value="Protein kinase-like (PK-like)"/>
    <property type="match status" value="1"/>
</dbReference>
<organism evidence="8 9">
    <name type="scientific">Actinomadura violacea</name>
    <dbReference type="NCBI Taxonomy" id="2819934"/>
    <lineage>
        <taxon>Bacteria</taxon>
        <taxon>Bacillati</taxon>
        <taxon>Actinomycetota</taxon>
        <taxon>Actinomycetes</taxon>
        <taxon>Streptosporangiales</taxon>
        <taxon>Thermomonosporaceae</taxon>
        <taxon>Actinomadura</taxon>
    </lineage>
</organism>
<dbReference type="PROSITE" id="PS00107">
    <property type="entry name" value="PROTEIN_KINASE_ATP"/>
    <property type="match status" value="1"/>
</dbReference>
<dbReference type="PROSITE" id="PS00108">
    <property type="entry name" value="PROTEIN_KINASE_ST"/>
    <property type="match status" value="1"/>
</dbReference>
<evidence type="ECO:0000256" key="3">
    <source>
        <dbReference type="ARBA" id="ARBA00022777"/>
    </source>
</evidence>
<dbReference type="CDD" id="cd14014">
    <property type="entry name" value="STKc_PknB_like"/>
    <property type="match status" value="1"/>
</dbReference>
<keyword evidence="3 8" id="KW-0418">Kinase</keyword>
<evidence type="ECO:0000259" key="7">
    <source>
        <dbReference type="PROSITE" id="PS50011"/>
    </source>
</evidence>
<sequence>MPDRLQPGDPLELGSYRLLGRLGQGGMGTVYLGQDHTGRQVAVKVINPALARNPHFHQRFRREVDAARKVRPFCTAPVIDASLDGDPLYIVTEYIPGPTLDEAVSNAGPLQGSDLAGLAVGVATALAAIHDIGIVHRDLKPSNIVLSGVGPRVIDFGIAKASSQSELTQSGQPIGTPAYRAPELLTGGAVTPASDVYSWGCLIAYAGTGREPDHSTSSVRDLDPEVRPLVEQALSPAPEDRPSVPELLTHLTGRAADSVPLLTPGLPPHQTPPDISEAPASGRPRTSRPLVRAAALGAIAISIALVAWIALPATQSDEPHSRQSPSAAKATPSISQQQSQPTSAPPIDPTPKTDVAPNFIGQWSGVITDYDDDETVTFSAALTINSGYLAGKVGESDYSTPTCHGNLRLVSATASSIVVREQITRGNCTKEVLITLTYKAPHVLTYQYHSAHGRGVGTLRASGAS</sequence>
<dbReference type="Gene3D" id="3.30.200.20">
    <property type="entry name" value="Phosphorylase Kinase, domain 1"/>
    <property type="match status" value="1"/>
</dbReference>
<keyword evidence="9" id="KW-1185">Reference proteome</keyword>
<evidence type="ECO:0000256" key="4">
    <source>
        <dbReference type="ARBA" id="ARBA00022840"/>
    </source>
</evidence>
<reference evidence="8 9" key="1">
    <citation type="submission" date="2021-03" db="EMBL/GenBank/DDBJ databases">
        <title>Actinomadura violae sp. nov., isolated from lichen in Thailand.</title>
        <authorList>
            <person name="Kanchanasin P."/>
            <person name="Saeng-In P."/>
            <person name="Phongsopitanun W."/>
            <person name="Yuki M."/>
            <person name="Kudo T."/>
            <person name="Ohkuma M."/>
            <person name="Tanasupawat S."/>
        </authorList>
    </citation>
    <scope>NUCLEOTIDE SEQUENCE [LARGE SCALE GENOMIC DNA]</scope>
    <source>
        <strain evidence="8 9">LCR2-06</strain>
    </source>
</reference>
<evidence type="ECO:0000256" key="6">
    <source>
        <dbReference type="SAM" id="MobiDB-lite"/>
    </source>
</evidence>
<feature type="region of interest" description="Disordered" evidence="6">
    <location>
        <begin position="258"/>
        <end position="286"/>
    </location>
</feature>
<dbReference type="RefSeq" id="WP_208241750.1">
    <property type="nucleotide sequence ID" value="NZ_JAGEPF010000010.1"/>
</dbReference>
<accession>A0ABS3RR81</accession>
<proteinExistence type="predicted"/>
<dbReference type="InterPro" id="IPR008271">
    <property type="entry name" value="Ser/Thr_kinase_AS"/>
</dbReference>
<dbReference type="InterPro" id="IPR000719">
    <property type="entry name" value="Prot_kinase_dom"/>
</dbReference>
<name>A0ABS3RR81_9ACTN</name>
<feature type="binding site" evidence="5">
    <location>
        <position position="44"/>
    </location>
    <ligand>
        <name>ATP</name>
        <dbReference type="ChEBI" id="CHEBI:30616"/>
    </ligand>
</feature>
<feature type="region of interest" description="Disordered" evidence="6">
    <location>
        <begin position="316"/>
        <end position="355"/>
    </location>
</feature>
<protein>
    <submittedName>
        <fullName evidence="8">Protein kinase</fullName>
    </submittedName>
</protein>
<evidence type="ECO:0000313" key="9">
    <source>
        <dbReference type="Proteomes" id="UP000680206"/>
    </source>
</evidence>
<dbReference type="Gene3D" id="1.10.510.10">
    <property type="entry name" value="Transferase(Phosphotransferase) domain 1"/>
    <property type="match status" value="1"/>
</dbReference>
<evidence type="ECO:0000256" key="2">
    <source>
        <dbReference type="ARBA" id="ARBA00022741"/>
    </source>
</evidence>
<dbReference type="GO" id="GO:0016301">
    <property type="term" value="F:kinase activity"/>
    <property type="evidence" value="ECO:0007669"/>
    <property type="project" value="UniProtKB-KW"/>
</dbReference>
<keyword evidence="1" id="KW-0808">Transferase</keyword>
<dbReference type="PANTHER" id="PTHR43289">
    <property type="entry name" value="MITOGEN-ACTIVATED PROTEIN KINASE KINASE KINASE 20-RELATED"/>
    <property type="match status" value="1"/>
</dbReference>
<feature type="compositionally biased region" description="Low complexity" evidence="6">
    <location>
        <begin position="330"/>
        <end position="342"/>
    </location>
</feature>
<gene>
    <name evidence="8" type="ORF">J4709_16840</name>
</gene>
<dbReference type="PANTHER" id="PTHR43289:SF34">
    <property type="entry name" value="SERINE_THREONINE-PROTEIN KINASE YBDM-RELATED"/>
    <property type="match status" value="1"/>
</dbReference>
<comment type="caution">
    <text evidence="8">The sequence shown here is derived from an EMBL/GenBank/DDBJ whole genome shotgun (WGS) entry which is preliminary data.</text>
</comment>
<dbReference type="InterPro" id="IPR011009">
    <property type="entry name" value="Kinase-like_dom_sf"/>
</dbReference>
<evidence type="ECO:0000256" key="1">
    <source>
        <dbReference type="ARBA" id="ARBA00022679"/>
    </source>
</evidence>
<evidence type="ECO:0000313" key="8">
    <source>
        <dbReference type="EMBL" id="MBO2459247.1"/>
    </source>
</evidence>
<dbReference type="SMART" id="SM00220">
    <property type="entry name" value="S_TKc"/>
    <property type="match status" value="1"/>
</dbReference>
<feature type="domain" description="Protein kinase" evidence="7">
    <location>
        <begin position="16"/>
        <end position="253"/>
    </location>
</feature>
<dbReference type="Pfam" id="PF00069">
    <property type="entry name" value="Pkinase"/>
    <property type="match status" value="1"/>
</dbReference>
<evidence type="ECO:0000256" key="5">
    <source>
        <dbReference type="PROSITE-ProRule" id="PRU10141"/>
    </source>
</evidence>
<dbReference type="EMBL" id="JAGEPF010000010">
    <property type="protein sequence ID" value="MBO2459247.1"/>
    <property type="molecule type" value="Genomic_DNA"/>
</dbReference>
<dbReference type="Proteomes" id="UP000680206">
    <property type="component" value="Unassembled WGS sequence"/>
</dbReference>
<keyword evidence="2 5" id="KW-0547">Nucleotide-binding</keyword>
<dbReference type="PROSITE" id="PS50011">
    <property type="entry name" value="PROTEIN_KINASE_DOM"/>
    <property type="match status" value="1"/>
</dbReference>
<keyword evidence="4 5" id="KW-0067">ATP-binding</keyword>
<dbReference type="InterPro" id="IPR017441">
    <property type="entry name" value="Protein_kinase_ATP_BS"/>
</dbReference>